<dbReference type="PROSITE" id="PS51257">
    <property type="entry name" value="PROKAR_LIPOPROTEIN"/>
    <property type="match status" value="1"/>
</dbReference>
<dbReference type="CDD" id="cd06325">
    <property type="entry name" value="PBP1_ABC_unchar_transporter"/>
    <property type="match status" value="1"/>
</dbReference>
<name>A0A560E304_9BRAD</name>
<dbReference type="InterPro" id="IPR007487">
    <property type="entry name" value="ABC_transpt-TYRBP-like"/>
</dbReference>
<dbReference type="STRING" id="1803665.GCA_001641335_02345"/>
<accession>A0A560E304</accession>
<reference evidence="1 2" key="1">
    <citation type="submission" date="2019-06" db="EMBL/GenBank/DDBJ databases">
        <title>Genomic Encyclopedia of Type Strains, Phase IV (KMG-V): Genome sequencing to study the core and pangenomes of soil and plant-associated prokaryotes.</title>
        <authorList>
            <person name="Whitman W."/>
        </authorList>
    </citation>
    <scope>NUCLEOTIDE SEQUENCE [LARGE SCALE GENOMIC DNA]</scope>
    <source>
        <strain evidence="1 2">BR 510</strain>
    </source>
</reference>
<proteinExistence type="predicted"/>
<dbReference type="PANTHER" id="PTHR35271">
    <property type="entry name" value="ABC TRANSPORTER, SUBSTRATE-BINDING LIPOPROTEIN-RELATED"/>
    <property type="match status" value="1"/>
</dbReference>
<dbReference type="EMBL" id="VITK01000002">
    <property type="protein sequence ID" value="TWB03707.1"/>
    <property type="molecule type" value="Genomic_DNA"/>
</dbReference>
<sequence length="325" mass="34872">MDRRSFLVLAASMASCSRTAAAQSSPKALKIGWLTAQREASLTPYLAALRQGFSDLGYAEGQNLFIDYRFGNDQVGDVPSLAAELVKSGVKLIVAQGAAVSELAKLSLPVPVVYIFSGDPVAAGFADSLARPRGNMTGVTLMAAELNGKRLEILRDIVPGLRRVAIIANPEHHGVNLEKANSEQAGQRLGVDIDYYPTASPRELEDAFASIRTKPVQAVSIFSDGFAVQNRKTIIDFASDQRIPAIAAWSLFARSGAICTYGPLQSEQYRRLAAYVDRIAKGARPSDLPIQQPTKFETVVNLKTAKALGLSLPPTLLASADEVIE</sequence>
<dbReference type="Proteomes" id="UP000319949">
    <property type="component" value="Unassembled WGS sequence"/>
</dbReference>
<comment type="caution">
    <text evidence="1">The sequence shown here is derived from an EMBL/GenBank/DDBJ whole genome shotgun (WGS) entry which is preliminary data.</text>
</comment>
<dbReference type="Gene3D" id="3.40.50.2300">
    <property type="match status" value="2"/>
</dbReference>
<gene>
    <name evidence="1" type="ORF">FBZ96_102180</name>
</gene>
<keyword evidence="2" id="KW-1185">Reference proteome</keyword>
<dbReference type="Pfam" id="PF04392">
    <property type="entry name" value="ABC_sub_bind"/>
    <property type="match status" value="1"/>
</dbReference>
<dbReference type="PANTHER" id="PTHR35271:SF1">
    <property type="entry name" value="ABC TRANSPORTER, SUBSTRATE-BINDING LIPOPROTEIN"/>
    <property type="match status" value="1"/>
</dbReference>
<protein>
    <submittedName>
        <fullName evidence="1">Putative ABC transport system substrate-binding protein</fullName>
    </submittedName>
</protein>
<dbReference type="AlphaFoldDB" id="A0A560E304"/>
<organism evidence="1 2">
    <name type="scientific">Bradyrhizobium stylosanthis</name>
    <dbReference type="NCBI Taxonomy" id="1803665"/>
    <lineage>
        <taxon>Bacteria</taxon>
        <taxon>Pseudomonadati</taxon>
        <taxon>Pseudomonadota</taxon>
        <taxon>Alphaproteobacteria</taxon>
        <taxon>Hyphomicrobiales</taxon>
        <taxon>Nitrobacteraceae</taxon>
        <taxon>Bradyrhizobium</taxon>
    </lineage>
</organism>
<evidence type="ECO:0000313" key="1">
    <source>
        <dbReference type="EMBL" id="TWB03707.1"/>
    </source>
</evidence>
<evidence type="ECO:0000313" key="2">
    <source>
        <dbReference type="Proteomes" id="UP000319949"/>
    </source>
</evidence>